<dbReference type="PhylomeDB" id="A7RY91"/>
<dbReference type="InterPro" id="IPR009091">
    <property type="entry name" value="RCC1/BLIP-II"/>
</dbReference>
<evidence type="ECO:0000313" key="3">
    <source>
        <dbReference type="EMBL" id="EDO43659.1"/>
    </source>
</evidence>
<dbReference type="PROSITE" id="PS50012">
    <property type="entry name" value="RCC1_3"/>
    <property type="match status" value="3"/>
</dbReference>
<keyword evidence="1" id="KW-0677">Repeat</keyword>
<feature type="repeat" description="RCC1" evidence="2">
    <location>
        <begin position="1"/>
        <end position="50"/>
    </location>
</feature>
<dbReference type="STRING" id="45351.A7RY91"/>
<dbReference type="Proteomes" id="UP000001593">
    <property type="component" value="Unassembled WGS sequence"/>
</dbReference>
<gene>
    <name evidence="3" type="ORF">NEMVEDRAFT_v1g97669</name>
</gene>
<dbReference type="Pfam" id="PF13540">
    <property type="entry name" value="RCC1_2"/>
    <property type="match status" value="1"/>
</dbReference>
<name>A7RY91_NEMVE</name>
<dbReference type="PANTHER" id="PTHR22872:SF2">
    <property type="entry name" value="INHIBITOR OF BRUTON TYROSINE KINASE"/>
    <property type="match status" value="1"/>
</dbReference>
<dbReference type="PRINTS" id="PR00633">
    <property type="entry name" value="RCCNDNSATION"/>
</dbReference>
<protein>
    <submittedName>
        <fullName evidence="3">Uncharacterized protein</fullName>
    </submittedName>
</protein>
<feature type="non-terminal residue" evidence="3">
    <location>
        <position position="145"/>
    </location>
</feature>
<dbReference type="EMBL" id="DS469552">
    <property type="protein sequence ID" value="EDO43659.1"/>
    <property type="molecule type" value="Genomic_DNA"/>
</dbReference>
<dbReference type="eggNOG" id="KOG1426">
    <property type="taxonomic scope" value="Eukaryota"/>
</dbReference>
<dbReference type="AlphaFoldDB" id="A7RY91"/>
<dbReference type="Pfam" id="PF00415">
    <property type="entry name" value="RCC1"/>
    <property type="match status" value="1"/>
</dbReference>
<dbReference type="InterPro" id="IPR051625">
    <property type="entry name" value="Signaling_Regulatory_Domain"/>
</dbReference>
<dbReference type="Gene3D" id="2.130.10.30">
    <property type="entry name" value="Regulator of chromosome condensation 1/beta-lactamase-inhibitor protein II"/>
    <property type="match status" value="1"/>
</dbReference>
<feature type="repeat" description="RCC1" evidence="2">
    <location>
        <begin position="51"/>
        <end position="104"/>
    </location>
</feature>
<keyword evidence="4" id="KW-1185">Reference proteome</keyword>
<evidence type="ECO:0000256" key="2">
    <source>
        <dbReference type="PROSITE-ProRule" id="PRU00235"/>
    </source>
</evidence>
<accession>A7RY91</accession>
<dbReference type="InParanoid" id="A7RY91"/>
<feature type="non-terminal residue" evidence="3">
    <location>
        <position position="1"/>
    </location>
</feature>
<dbReference type="OMA" id="FIMEVKI"/>
<dbReference type="PROSITE" id="PS00626">
    <property type="entry name" value="RCC1_2"/>
    <property type="match status" value="2"/>
</dbReference>
<dbReference type="HOGENOM" id="CLU_005210_2_5_1"/>
<dbReference type="InterPro" id="IPR000408">
    <property type="entry name" value="Reg_chr_condens"/>
</dbReference>
<dbReference type="PANTHER" id="PTHR22872">
    <property type="entry name" value="BTK-BINDING PROTEIN-RELATED"/>
    <property type="match status" value="1"/>
</dbReference>
<evidence type="ECO:0000313" key="4">
    <source>
        <dbReference type="Proteomes" id="UP000001593"/>
    </source>
</evidence>
<dbReference type="SUPFAM" id="SSF50985">
    <property type="entry name" value="RCC1/BLIP-II"/>
    <property type="match status" value="1"/>
</dbReference>
<sequence>VFAFGDNNFGQLGFGDRNRRRDPAKLPFFEGKRVVDIACGGQHSVVLLDNGETYAWGDSSSGQCGIGKCDNNSAEKHETQPQATDVKIKSIACGDCHTLALSSRGTVWAWGLGCQTGHGSLNSIVSRPKMVEALKDKEVIGIICG</sequence>
<organism evidence="3 4">
    <name type="scientific">Nematostella vectensis</name>
    <name type="common">Starlet sea anemone</name>
    <dbReference type="NCBI Taxonomy" id="45351"/>
    <lineage>
        <taxon>Eukaryota</taxon>
        <taxon>Metazoa</taxon>
        <taxon>Cnidaria</taxon>
        <taxon>Anthozoa</taxon>
        <taxon>Hexacorallia</taxon>
        <taxon>Actiniaria</taxon>
        <taxon>Edwardsiidae</taxon>
        <taxon>Nematostella</taxon>
    </lineage>
</organism>
<reference evidence="3 4" key="1">
    <citation type="journal article" date="2007" name="Science">
        <title>Sea anemone genome reveals ancestral eumetazoan gene repertoire and genomic organization.</title>
        <authorList>
            <person name="Putnam N.H."/>
            <person name="Srivastava M."/>
            <person name="Hellsten U."/>
            <person name="Dirks B."/>
            <person name="Chapman J."/>
            <person name="Salamov A."/>
            <person name="Terry A."/>
            <person name="Shapiro H."/>
            <person name="Lindquist E."/>
            <person name="Kapitonov V.V."/>
            <person name="Jurka J."/>
            <person name="Genikhovich G."/>
            <person name="Grigoriev I.V."/>
            <person name="Lucas S.M."/>
            <person name="Steele R.E."/>
            <person name="Finnerty J.R."/>
            <person name="Technau U."/>
            <person name="Martindale M.Q."/>
            <person name="Rokhsar D.S."/>
        </authorList>
    </citation>
    <scope>NUCLEOTIDE SEQUENCE [LARGE SCALE GENOMIC DNA]</scope>
    <source>
        <strain evidence="4">CH2 X CH6</strain>
    </source>
</reference>
<feature type="repeat" description="RCC1" evidence="2">
    <location>
        <begin position="105"/>
        <end position="145"/>
    </location>
</feature>
<proteinExistence type="predicted"/>
<evidence type="ECO:0000256" key="1">
    <source>
        <dbReference type="ARBA" id="ARBA00022737"/>
    </source>
</evidence>